<evidence type="ECO:0000313" key="1">
    <source>
        <dbReference type="EMBL" id="CAG8849977.1"/>
    </source>
</evidence>
<reference evidence="1" key="1">
    <citation type="submission" date="2021-06" db="EMBL/GenBank/DDBJ databases">
        <authorList>
            <person name="Kallberg Y."/>
            <person name="Tangrot J."/>
            <person name="Rosling A."/>
        </authorList>
    </citation>
    <scope>NUCLEOTIDE SEQUENCE</scope>
    <source>
        <strain evidence="1">MA461A</strain>
    </source>
</reference>
<keyword evidence="2" id="KW-1185">Reference proteome</keyword>
<organism evidence="1 2">
    <name type="scientific">Racocetra persica</name>
    <dbReference type="NCBI Taxonomy" id="160502"/>
    <lineage>
        <taxon>Eukaryota</taxon>
        <taxon>Fungi</taxon>
        <taxon>Fungi incertae sedis</taxon>
        <taxon>Mucoromycota</taxon>
        <taxon>Glomeromycotina</taxon>
        <taxon>Glomeromycetes</taxon>
        <taxon>Diversisporales</taxon>
        <taxon>Gigasporaceae</taxon>
        <taxon>Racocetra</taxon>
    </lineage>
</organism>
<gene>
    <name evidence="1" type="ORF">RPERSI_LOCUS35868</name>
</gene>
<dbReference type="EMBL" id="CAJVQC010168400">
    <property type="protein sequence ID" value="CAG8849977.1"/>
    <property type="molecule type" value="Genomic_DNA"/>
</dbReference>
<comment type="caution">
    <text evidence="1">The sequence shown here is derived from an EMBL/GenBank/DDBJ whole genome shotgun (WGS) entry which is preliminary data.</text>
</comment>
<evidence type="ECO:0000313" key="2">
    <source>
        <dbReference type="Proteomes" id="UP000789920"/>
    </source>
</evidence>
<feature type="non-terminal residue" evidence="1">
    <location>
        <position position="85"/>
    </location>
</feature>
<dbReference type="Proteomes" id="UP000789920">
    <property type="component" value="Unassembled WGS sequence"/>
</dbReference>
<proteinExistence type="predicted"/>
<name>A0ACA9SZK0_9GLOM</name>
<accession>A0ACA9SZK0</accession>
<feature type="non-terminal residue" evidence="1">
    <location>
        <position position="1"/>
    </location>
</feature>
<protein>
    <submittedName>
        <fullName evidence="1">51_t:CDS:1</fullName>
    </submittedName>
</protein>
<sequence>QRQRHNANNRLLSSRPRFAMSKKAKCNMSHTRLDGSITSEETVESVEPSGSQHQESQREGTGINPQMKEYVDAMIQATAASITQS</sequence>